<dbReference type="GO" id="GO:0006310">
    <property type="term" value="P:DNA recombination"/>
    <property type="evidence" value="ECO:0007669"/>
    <property type="project" value="InterPro"/>
</dbReference>
<dbReference type="InterPro" id="IPR013762">
    <property type="entry name" value="Integrase-like_cat_sf"/>
</dbReference>
<dbReference type="GO" id="GO:0003677">
    <property type="term" value="F:DNA binding"/>
    <property type="evidence" value="ECO:0007669"/>
    <property type="project" value="InterPro"/>
</dbReference>
<gene>
    <name evidence="1" type="ORF">J40TS1_31760</name>
</gene>
<sequence length="326" mass="37988">MNFSEIIKLFIESKQEYLIQAQGYEKDLLIFWNFLKTKNVDDESWPYFLGGANTELILESLKFYIKENKINSISTGSRFISVLVEFFQFIIDKKIIQNKELYEEMNSPIYSTRSFRARINSWISQNLKDKEGSAIFSQSEIVRLIHDCNEILNMRMMNDEVFEKKIVPALILKLVVLTGVKYKIVRSLSINDLNLRYGTIEINRYVIHLPHSLVDQFELYVSLRNEKANSDYLFIQLSGEQLPDKTGNTAYFLGSLTTRTDLTGIIKFAIVEMINKGIGESIIKEFTGVGKTIFEDCLNLINKDIHKDRNIFLDSRIRELFSFNKM</sequence>
<dbReference type="Gene3D" id="1.10.443.10">
    <property type="entry name" value="Intergrase catalytic core"/>
    <property type="match status" value="1"/>
</dbReference>
<proteinExistence type="predicted"/>
<reference evidence="1" key="1">
    <citation type="submission" date="2021-03" db="EMBL/GenBank/DDBJ databases">
        <title>Antimicrobial resistance genes in bacteria isolated from Japanese honey, and their potential for conferring macrolide and lincosamide resistance in the American foulbrood pathogen Paenibacillus larvae.</title>
        <authorList>
            <person name="Okamoto M."/>
            <person name="Kumagai M."/>
            <person name="Kanamori H."/>
            <person name="Takamatsu D."/>
        </authorList>
    </citation>
    <scope>NUCLEOTIDE SEQUENCE</scope>
    <source>
        <strain evidence="1">J40TS1</strain>
    </source>
</reference>
<dbReference type="GO" id="GO:0015074">
    <property type="term" value="P:DNA integration"/>
    <property type="evidence" value="ECO:0007669"/>
    <property type="project" value="InterPro"/>
</dbReference>
<comment type="caution">
    <text evidence="1">The sequence shown here is derived from an EMBL/GenBank/DDBJ whole genome shotgun (WGS) entry which is preliminary data.</text>
</comment>
<name>A0A919YSH4_9BACL</name>
<accession>A0A919YSH4</accession>
<keyword evidence="2" id="KW-1185">Reference proteome</keyword>
<dbReference type="EMBL" id="BOSE01000006">
    <property type="protein sequence ID" value="GIP17534.1"/>
    <property type="molecule type" value="Genomic_DNA"/>
</dbReference>
<dbReference type="Proteomes" id="UP000683139">
    <property type="component" value="Unassembled WGS sequence"/>
</dbReference>
<evidence type="ECO:0000313" key="2">
    <source>
        <dbReference type="Proteomes" id="UP000683139"/>
    </source>
</evidence>
<dbReference type="AlphaFoldDB" id="A0A919YSH4"/>
<organism evidence="1 2">
    <name type="scientific">Paenibacillus montaniterrae</name>
    <dbReference type="NCBI Taxonomy" id="429341"/>
    <lineage>
        <taxon>Bacteria</taxon>
        <taxon>Bacillati</taxon>
        <taxon>Bacillota</taxon>
        <taxon>Bacilli</taxon>
        <taxon>Bacillales</taxon>
        <taxon>Paenibacillaceae</taxon>
        <taxon>Paenibacillus</taxon>
    </lineage>
</organism>
<protein>
    <submittedName>
        <fullName evidence="1">Uncharacterized protein</fullName>
    </submittedName>
</protein>
<evidence type="ECO:0000313" key="1">
    <source>
        <dbReference type="EMBL" id="GIP17534.1"/>
    </source>
</evidence>